<dbReference type="Pfam" id="PF00014">
    <property type="entry name" value="Kunitz_BPTI"/>
    <property type="match status" value="1"/>
</dbReference>
<keyword evidence="5" id="KW-0732">Signal</keyword>
<dbReference type="SUPFAM" id="SSF57362">
    <property type="entry name" value="BPTI-like"/>
    <property type="match status" value="1"/>
</dbReference>
<dbReference type="InterPro" id="IPR050098">
    <property type="entry name" value="TFPI/VKTCI-like"/>
</dbReference>
<evidence type="ECO:0000313" key="8">
    <source>
        <dbReference type="Proteomes" id="UP000324222"/>
    </source>
</evidence>
<dbReference type="GO" id="GO:0004867">
    <property type="term" value="F:serine-type endopeptidase inhibitor activity"/>
    <property type="evidence" value="ECO:0007669"/>
    <property type="project" value="UniProtKB-KW"/>
</dbReference>
<keyword evidence="8" id="KW-1185">Reference proteome</keyword>
<dbReference type="OrthoDB" id="4473401at2759"/>
<feature type="compositionally biased region" description="Low complexity" evidence="4">
    <location>
        <begin position="185"/>
        <end position="211"/>
    </location>
</feature>
<dbReference type="InterPro" id="IPR020901">
    <property type="entry name" value="Prtase_inh_Kunz-CS"/>
</dbReference>
<keyword evidence="2" id="KW-0722">Serine protease inhibitor</keyword>
<evidence type="ECO:0000313" key="7">
    <source>
        <dbReference type="EMBL" id="MPC21436.1"/>
    </source>
</evidence>
<feature type="domain" description="BPTI/Kunitz inhibitor" evidence="6">
    <location>
        <begin position="42"/>
        <end position="92"/>
    </location>
</feature>
<evidence type="ECO:0000256" key="3">
    <source>
        <dbReference type="ARBA" id="ARBA00023157"/>
    </source>
</evidence>
<evidence type="ECO:0000256" key="5">
    <source>
        <dbReference type="SAM" id="SignalP"/>
    </source>
</evidence>
<keyword evidence="3" id="KW-1015">Disulfide bond</keyword>
<dbReference type="PANTHER" id="PTHR10083">
    <property type="entry name" value="KUNITZ-TYPE PROTEASE INHIBITOR-RELATED"/>
    <property type="match status" value="1"/>
</dbReference>
<dbReference type="InterPro" id="IPR002223">
    <property type="entry name" value="Kunitz_BPTI"/>
</dbReference>
<comment type="caution">
    <text evidence="7">The sequence shown here is derived from an EMBL/GenBank/DDBJ whole genome shotgun (WGS) entry which is preliminary data.</text>
</comment>
<dbReference type="PANTHER" id="PTHR10083:SF374">
    <property type="entry name" value="BPTI_KUNITZ INHIBITOR DOMAIN-CONTAINING PROTEIN"/>
    <property type="match status" value="1"/>
</dbReference>
<dbReference type="GO" id="GO:0005615">
    <property type="term" value="C:extracellular space"/>
    <property type="evidence" value="ECO:0007669"/>
    <property type="project" value="TreeGrafter"/>
</dbReference>
<feature type="signal peptide" evidence="5">
    <location>
        <begin position="1"/>
        <end position="26"/>
    </location>
</feature>
<dbReference type="PROSITE" id="PS50279">
    <property type="entry name" value="BPTI_KUNITZ_2"/>
    <property type="match status" value="1"/>
</dbReference>
<dbReference type="InterPro" id="IPR036880">
    <property type="entry name" value="Kunitz_BPTI_sf"/>
</dbReference>
<dbReference type="PROSITE" id="PS00280">
    <property type="entry name" value="BPTI_KUNITZ_1"/>
    <property type="match status" value="1"/>
</dbReference>
<feature type="chain" id="PRO_5022972687" evidence="5">
    <location>
        <begin position="27"/>
        <end position="322"/>
    </location>
</feature>
<evidence type="ECO:0000259" key="6">
    <source>
        <dbReference type="PROSITE" id="PS50279"/>
    </source>
</evidence>
<evidence type="ECO:0000256" key="2">
    <source>
        <dbReference type="ARBA" id="ARBA00022900"/>
    </source>
</evidence>
<dbReference type="Proteomes" id="UP000324222">
    <property type="component" value="Unassembled WGS sequence"/>
</dbReference>
<keyword evidence="1" id="KW-0646">Protease inhibitor</keyword>
<evidence type="ECO:0000256" key="4">
    <source>
        <dbReference type="SAM" id="MobiDB-lite"/>
    </source>
</evidence>
<proteinExistence type="predicted"/>
<reference evidence="7 8" key="1">
    <citation type="submission" date="2019-05" db="EMBL/GenBank/DDBJ databases">
        <title>Another draft genome of Portunus trituberculatus and its Hox gene families provides insights of decapod evolution.</title>
        <authorList>
            <person name="Jeong J.-H."/>
            <person name="Song I."/>
            <person name="Kim S."/>
            <person name="Choi T."/>
            <person name="Kim D."/>
            <person name="Ryu S."/>
            <person name="Kim W."/>
        </authorList>
    </citation>
    <scope>NUCLEOTIDE SEQUENCE [LARGE SCALE GENOMIC DNA]</scope>
    <source>
        <tissue evidence="7">Muscle</tissue>
    </source>
</reference>
<feature type="region of interest" description="Disordered" evidence="4">
    <location>
        <begin position="293"/>
        <end position="322"/>
    </location>
</feature>
<organism evidence="7 8">
    <name type="scientific">Portunus trituberculatus</name>
    <name type="common">Swimming crab</name>
    <name type="synonym">Neptunus trituberculatus</name>
    <dbReference type="NCBI Taxonomy" id="210409"/>
    <lineage>
        <taxon>Eukaryota</taxon>
        <taxon>Metazoa</taxon>
        <taxon>Ecdysozoa</taxon>
        <taxon>Arthropoda</taxon>
        <taxon>Crustacea</taxon>
        <taxon>Multicrustacea</taxon>
        <taxon>Malacostraca</taxon>
        <taxon>Eumalacostraca</taxon>
        <taxon>Eucarida</taxon>
        <taxon>Decapoda</taxon>
        <taxon>Pleocyemata</taxon>
        <taxon>Brachyura</taxon>
        <taxon>Eubrachyura</taxon>
        <taxon>Portunoidea</taxon>
        <taxon>Portunidae</taxon>
        <taxon>Portuninae</taxon>
        <taxon>Portunus</taxon>
    </lineage>
</organism>
<protein>
    <submittedName>
        <fullName evidence="7">Kunitz-type serine protease inhibitor Bi-KTI</fullName>
    </submittedName>
</protein>
<dbReference type="EMBL" id="VSRR010000975">
    <property type="protein sequence ID" value="MPC21436.1"/>
    <property type="molecule type" value="Genomic_DNA"/>
</dbReference>
<evidence type="ECO:0000256" key="1">
    <source>
        <dbReference type="ARBA" id="ARBA00022690"/>
    </source>
</evidence>
<sequence length="322" mass="35018">MARPRGMQRVFLAAAAACVMAGGGAAGWGDWKDRAASIPSKCFLRPETGLCRGFFPSYFYNPAIGNCDCFVYGGCAGNDNNFKTMEECARECRVQHPVNTPKCKELFDEQDFRPQPSPPDQPQAHPPYHPPHTPQHPPHPPQATQHPPLATQHPPLATQHPPLATQHPPLATQHPPLATQHPPLATQHPPQATQHPPQATQHPPQATQHPPLAIHPWQATAVLSGPTPQTVQPECDRSILWHTKAVRWRVAINMNSRSSISCMPSGDVMNAECVSSASYVNTSGHCGIRNSLTTTTTLPHTPELQAVSGLRGSPDTPRWSAN</sequence>
<dbReference type="PRINTS" id="PR00759">
    <property type="entry name" value="BASICPTASE"/>
</dbReference>
<feature type="compositionally biased region" description="Pro residues" evidence="4">
    <location>
        <begin position="115"/>
        <end position="141"/>
    </location>
</feature>
<accession>A0A5B7DKF1</accession>
<dbReference type="SMART" id="SM00131">
    <property type="entry name" value="KU"/>
    <property type="match status" value="1"/>
</dbReference>
<dbReference type="AlphaFoldDB" id="A0A5B7DKF1"/>
<feature type="compositionally biased region" description="Low complexity" evidence="4">
    <location>
        <begin position="293"/>
        <end position="302"/>
    </location>
</feature>
<dbReference type="Gene3D" id="4.10.410.10">
    <property type="entry name" value="Pancreatic trypsin inhibitor Kunitz domain"/>
    <property type="match status" value="1"/>
</dbReference>
<name>A0A5B7DKF1_PORTR</name>
<gene>
    <name evidence="7" type="primary">VKT</name>
    <name evidence="7" type="ORF">E2C01_014422</name>
</gene>
<feature type="region of interest" description="Disordered" evidence="4">
    <location>
        <begin position="109"/>
        <end position="211"/>
    </location>
</feature>
<dbReference type="CDD" id="cd00109">
    <property type="entry name" value="Kunitz-type"/>
    <property type="match status" value="1"/>
</dbReference>